<gene>
    <name evidence="1" type="ORF">DBR06_SOUSAS2410080</name>
</gene>
<evidence type="ECO:0000313" key="2">
    <source>
        <dbReference type="Proteomes" id="UP000295264"/>
    </source>
</evidence>
<feature type="non-terminal residue" evidence="1">
    <location>
        <position position="74"/>
    </location>
</feature>
<name>A0A484H1P0_SOUCH</name>
<dbReference type="EMBL" id="QWLN02000859">
    <property type="protein sequence ID" value="TEA41828.1"/>
    <property type="molecule type" value="Genomic_DNA"/>
</dbReference>
<protein>
    <submittedName>
        <fullName evidence="1">Uncharacterized protein</fullName>
    </submittedName>
</protein>
<dbReference type="Proteomes" id="UP000295264">
    <property type="component" value="Unassembled WGS sequence"/>
</dbReference>
<organism evidence="1 2">
    <name type="scientific">Sousa chinensis</name>
    <name type="common">Indo-pacific humpbacked dolphin</name>
    <name type="synonym">Steno chinensis</name>
    <dbReference type="NCBI Taxonomy" id="103600"/>
    <lineage>
        <taxon>Eukaryota</taxon>
        <taxon>Metazoa</taxon>
        <taxon>Chordata</taxon>
        <taxon>Craniata</taxon>
        <taxon>Vertebrata</taxon>
        <taxon>Euteleostomi</taxon>
        <taxon>Mammalia</taxon>
        <taxon>Eutheria</taxon>
        <taxon>Laurasiatheria</taxon>
        <taxon>Artiodactyla</taxon>
        <taxon>Whippomorpha</taxon>
        <taxon>Cetacea</taxon>
        <taxon>Odontoceti</taxon>
        <taxon>Delphinidae</taxon>
        <taxon>Sousa</taxon>
    </lineage>
</organism>
<evidence type="ECO:0000313" key="1">
    <source>
        <dbReference type="EMBL" id="TEA41828.1"/>
    </source>
</evidence>
<dbReference type="AlphaFoldDB" id="A0A484H1P0"/>
<comment type="caution">
    <text evidence="1">The sequence shown here is derived from an EMBL/GenBank/DDBJ whole genome shotgun (WGS) entry which is preliminary data.</text>
</comment>
<reference evidence="1 2" key="1">
    <citation type="journal article" date="2018" name="Genomics">
        <title>Molecular footprints of inshore aquatic adaptation in Indo-Pacific humpback dolphin (Sousa chinensis).</title>
        <authorList>
            <person name="Ming Y."/>
            <person name="Jian J."/>
            <person name="Yu F."/>
            <person name="Yu X."/>
            <person name="Wang J."/>
            <person name="Liu W."/>
        </authorList>
    </citation>
    <scope>NUCLEOTIDE SEQUENCE [LARGE SCALE GENOMIC DNA]</scope>
    <source>
        <strain evidence="1">MY-2018</strain>
        <tissue evidence="1">Skin</tissue>
    </source>
</reference>
<sequence>SGKRQKRSGLSVLNGQFHCNPQTLPGTGCLGNVFTYSFWRQTQGATLGVQGRCDTNVPISALQVYDFDLTEVEL</sequence>
<proteinExistence type="predicted"/>
<accession>A0A484H1P0</accession>
<keyword evidence="2" id="KW-1185">Reference proteome</keyword>
<feature type="non-terminal residue" evidence="1">
    <location>
        <position position="1"/>
    </location>
</feature>